<feature type="domain" description="HTH merR-type" evidence="8">
    <location>
        <begin position="5"/>
        <end position="72"/>
    </location>
</feature>
<evidence type="ECO:0000256" key="1">
    <source>
        <dbReference type="ARBA" id="ARBA00017146"/>
    </source>
</evidence>
<dbReference type="GO" id="GO:0046689">
    <property type="term" value="P:response to mercury ion"/>
    <property type="evidence" value="ECO:0007669"/>
    <property type="project" value="UniProtKB-KW"/>
</dbReference>
<dbReference type="Gene3D" id="1.10.1660.10">
    <property type="match status" value="1"/>
</dbReference>
<dbReference type="Proteomes" id="UP000231632">
    <property type="component" value="Unassembled WGS sequence"/>
</dbReference>
<keyword evidence="4" id="KW-0805">Transcription regulation</keyword>
<evidence type="ECO:0000256" key="5">
    <source>
        <dbReference type="ARBA" id="ARBA00023125"/>
    </source>
</evidence>
<keyword evidence="6" id="KW-0804">Transcription</keyword>
<proteinExistence type="predicted"/>
<comment type="function">
    <text evidence="7">Mediates the mercuric-dependent induction of mercury resistance operon. In the absence of mercury MerR represses transcription by binding tightly to the mer operator region; when mercury is present the dimeric complex binds a single ion and becomes a potent transcriptional activator, while remaining bound to the mer site.</text>
</comment>
<dbReference type="PANTHER" id="PTHR30204">
    <property type="entry name" value="REDOX-CYCLING DRUG-SENSING TRANSCRIPTIONAL ACTIVATOR SOXR"/>
    <property type="match status" value="1"/>
</dbReference>
<evidence type="ECO:0000313" key="10">
    <source>
        <dbReference type="Proteomes" id="UP000231632"/>
    </source>
</evidence>
<accession>A0A1L8CP24</accession>
<dbReference type="InterPro" id="IPR000551">
    <property type="entry name" value="MerR-type_HTH_dom"/>
</dbReference>
<sequence>MTRKTIGWVAKEAGVNVQTVLYYERRGLLPTPARSMNGYRVFNDASVRRIRFIKRAQELGFTLKKVIALLALQGEQDASCADVSAMAANHLEDIEAKIHDLERMKKALIPLVEACPKKGALKACPIMDSMEGDK</sequence>
<dbReference type="InterPro" id="IPR011794">
    <property type="entry name" value="MerR"/>
</dbReference>
<dbReference type="Pfam" id="PF09278">
    <property type="entry name" value="MerR-DNA-bind"/>
    <property type="match status" value="1"/>
</dbReference>
<dbReference type="OrthoDB" id="5297305at2"/>
<dbReference type="Pfam" id="PF00376">
    <property type="entry name" value="MerR"/>
    <property type="match status" value="1"/>
</dbReference>
<keyword evidence="10" id="KW-1185">Reference proteome</keyword>
<dbReference type="PRINTS" id="PR00040">
    <property type="entry name" value="HTHMERR"/>
</dbReference>
<dbReference type="RefSeq" id="WP_072659974.1">
    <property type="nucleotide sequence ID" value="NZ_BDFD01000013.1"/>
</dbReference>
<evidence type="ECO:0000256" key="2">
    <source>
        <dbReference type="ARBA" id="ARBA00022466"/>
    </source>
</evidence>
<dbReference type="InterPro" id="IPR015358">
    <property type="entry name" value="Tscrpt_reg_MerR_DNA-bd"/>
</dbReference>
<comment type="caution">
    <text evidence="9">The sequence shown here is derived from an EMBL/GenBank/DDBJ whole genome shotgun (WGS) entry which is preliminary data.</text>
</comment>
<dbReference type="GO" id="GO:0003677">
    <property type="term" value="F:DNA binding"/>
    <property type="evidence" value="ECO:0007669"/>
    <property type="project" value="UniProtKB-KW"/>
</dbReference>
<gene>
    <name evidence="9" type="ORF">MMIC_P1647</name>
</gene>
<dbReference type="InterPro" id="IPR047057">
    <property type="entry name" value="MerR_fam"/>
</dbReference>
<dbReference type="EMBL" id="BDFD01000013">
    <property type="protein sequence ID" value="GAV20675.1"/>
    <property type="molecule type" value="Genomic_DNA"/>
</dbReference>
<dbReference type="SUPFAM" id="SSF46955">
    <property type="entry name" value="Putative DNA-binding domain"/>
    <property type="match status" value="1"/>
</dbReference>
<dbReference type="CDD" id="cd04783">
    <property type="entry name" value="HTH_MerR1"/>
    <property type="match status" value="1"/>
</dbReference>
<reference evidence="9 10" key="1">
    <citation type="journal article" date="2017" name="Arch. Microbiol.">
        <title>Mariprofundus micogutta sp. nov., a novel iron-oxidizing zetaproteobacterium isolated from a deep-sea hydrothermal field at the Bayonnaise knoll of the Izu-Ogasawara arc, and a description of Mariprofundales ord. nov. and Zetaproteobacteria classis nov.</title>
        <authorList>
            <person name="Makita H."/>
            <person name="Tanaka E."/>
            <person name="Mitsunobu S."/>
            <person name="Miyazaki M."/>
            <person name="Nunoura T."/>
            <person name="Uematsu K."/>
            <person name="Takaki Y."/>
            <person name="Nishi S."/>
            <person name="Shimamura S."/>
            <person name="Takai K."/>
        </authorList>
    </citation>
    <scope>NUCLEOTIDE SEQUENCE [LARGE SCALE GENOMIC DNA]</scope>
    <source>
        <strain evidence="9 10">ET2</strain>
    </source>
</reference>
<evidence type="ECO:0000313" key="9">
    <source>
        <dbReference type="EMBL" id="GAV20675.1"/>
    </source>
</evidence>
<dbReference type="STRING" id="1921010.MMIC_P1647"/>
<evidence type="ECO:0000256" key="4">
    <source>
        <dbReference type="ARBA" id="ARBA00023015"/>
    </source>
</evidence>
<organism evidence="9 10">
    <name type="scientific">Mariprofundus micogutta</name>
    <dbReference type="NCBI Taxonomy" id="1921010"/>
    <lineage>
        <taxon>Bacteria</taxon>
        <taxon>Pseudomonadati</taxon>
        <taxon>Pseudomonadota</taxon>
        <taxon>Candidatius Mariprofundia</taxon>
        <taxon>Mariprofundales</taxon>
        <taxon>Mariprofundaceae</taxon>
        <taxon>Mariprofundus</taxon>
    </lineage>
</organism>
<keyword evidence="2" id="KW-0475">Mercuric resistance</keyword>
<evidence type="ECO:0000256" key="3">
    <source>
        <dbReference type="ARBA" id="ARBA00022914"/>
    </source>
</evidence>
<evidence type="ECO:0000256" key="7">
    <source>
        <dbReference type="ARBA" id="ARBA00024874"/>
    </source>
</evidence>
<dbReference type="InterPro" id="IPR009061">
    <property type="entry name" value="DNA-bd_dom_put_sf"/>
</dbReference>
<keyword evidence="3" id="KW-0476">Mercury</keyword>
<keyword evidence="5" id="KW-0238">DNA-binding</keyword>
<dbReference type="GO" id="GO:0003700">
    <property type="term" value="F:DNA-binding transcription factor activity"/>
    <property type="evidence" value="ECO:0007669"/>
    <property type="project" value="InterPro"/>
</dbReference>
<protein>
    <recommendedName>
        <fullName evidence="1">Mercuric resistance operon regulatory protein</fullName>
    </recommendedName>
</protein>
<dbReference type="GO" id="GO:0045340">
    <property type="term" value="F:mercury ion binding"/>
    <property type="evidence" value="ECO:0007669"/>
    <property type="project" value="InterPro"/>
</dbReference>
<dbReference type="SMART" id="SM00422">
    <property type="entry name" value="HTH_MERR"/>
    <property type="match status" value="1"/>
</dbReference>
<dbReference type="AlphaFoldDB" id="A0A1L8CP24"/>
<dbReference type="PANTHER" id="PTHR30204:SF94">
    <property type="entry name" value="HEAVY METAL-DEPENDENT TRANSCRIPTIONAL REGULATOR HI_0293-RELATED"/>
    <property type="match status" value="1"/>
</dbReference>
<name>A0A1L8CP24_9PROT</name>
<evidence type="ECO:0000256" key="6">
    <source>
        <dbReference type="ARBA" id="ARBA00023163"/>
    </source>
</evidence>
<evidence type="ECO:0000259" key="8">
    <source>
        <dbReference type="PROSITE" id="PS50937"/>
    </source>
</evidence>
<dbReference type="PROSITE" id="PS50937">
    <property type="entry name" value="HTH_MERR_2"/>
    <property type="match status" value="1"/>
</dbReference>